<evidence type="ECO:0000256" key="1">
    <source>
        <dbReference type="SAM" id="MobiDB-lite"/>
    </source>
</evidence>
<organism evidence="2 3">
    <name type="scientific">Cylicostephanus goldi</name>
    <name type="common">Nematode worm</name>
    <dbReference type="NCBI Taxonomy" id="71465"/>
    <lineage>
        <taxon>Eukaryota</taxon>
        <taxon>Metazoa</taxon>
        <taxon>Ecdysozoa</taxon>
        <taxon>Nematoda</taxon>
        <taxon>Chromadorea</taxon>
        <taxon>Rhabditida</taxon>
        <taxon>Rhabditina</taxon>
        <taxon>Rhabditomorpha</taxon>
        <taxon>Strongyloidea</taxon>
        <taxon>Strongylidae</taxon>
        <taxon>Cylicostephanus</taxon>
    </lineage>
</organism>
<evidence type="ECO:0000313" key="3">
    <source>
        <dbReference type="Proteomes" id="UP000271889"/>
    </source>
</evidence>
<evidence type="ECO:0000313" key="2">
    <source>
        <dbReference type="EMBL" id="VDK75004.1"/>
    </source>
</evidence>
<dbReference type="Proteomes" id="UP000271889">
    <property type="component" value="Unassembled WGS sequence"/>
</dbReference>
<feature type="region of interest" description="Disordered" evidence="1">
    <location>
        <begin position="1"/>
        <end position="21"/>
    </location>
</feature>
<dbReference type="AlphaFoldDB" id="A0A3P6U9Q1"/>
<keyword evidence="3" id="KW-1185">Reference proteome</keyword>
<name>A0A3P6U9Q1_CYLGO</name>
<feature type="compositionally biased region" description="Polar residues" evidence="1">
    <location>
        <begin position="10"/>
        <end position="21"/>
    </location>
</feature>
<reference evidence="2 3" key="1">
    <citation type="submission" date="2018-11" db="EMBL/GenBank/DDBJ databases">
        <authorList>
            <consortium name="Pathogen Informatics"/>
        </authorList>
    </citation>
    <scope>NUCLEOTIDE SEQUENCE [LARGE SCALE GENOMIC DNA]</scope>
</reference>
<proteinExistence type="predicted"/>
<accession>A0A3P6U9Q1</accession>
<sequence>MSVMSRRTTKTGMSRASTTATVRKRKQVMCWLSIWTKLRNLRKV</sequence>
<protein>
    <submittedName>
        <fullName evidence="2">Uncharacterized protein</fullName>
    </submittedName>
</protein>
<gene>
    <name evidence="2" type="ORF">CGOC_LOCUS7097</name>
</gene>
<dbReference type="EMBL" id="UYRV01024186">
    <property type="protein sequence ID" value="VDK75004.1"/>
    <property type="molecule type" value="Genomic_DNA"/>
</dbReference>